<dbReference type="InterPro" id="IPR011001">
    <property type="entry name" value="Saposin-like"/>
</dbReference>
<sequence>MEKLNFPGQLKTFATCEICIQIHDAIQARKGNGSKTILNDTLQTFANLIPKVFGVSSLLVTEYFDDLLNSETSGNETCSKLQFCSGHFRLPQSFLNFSLTINNSVSPVDELKKSTCQACKTTVQFVIEYKFRQLTKVESPSERVPNMKAQEMCRKSPMLRKQCDYIDEKANYPIERDFSFKDETYTQICNQYSRC</sequence>
<reference evidence="1" key="1">
    <citation type="submission" date="2013-02" db="EMBL/GenBank/DDBJ databases">
        <title>Immune-Related transcriptome of Coptotermes formosanus Shiraki workers: the defense mechanism.</title>
        <authorList>
            <person name="Hussain A."/>
            <person name="Li Y.F."/>
            <person name="Wen S.Y."/>
        </authorList>
    </citation>
    <scope>NUCLEOTIDE SEQUENCE</scope>
</reference>
<protein>
    <recommendedName>
        <fullName evidence="2">Saposin B-type domain-containing protein</fullName>
    </recommendedName>
</protein>
<dbReference type="SUPFAM" id="SSF47862">
    <property type="entry name" value="Saposin"/>
    <property type="match status" value="1"/>
</dbReference>
<evidence type="ECO:0000313" key="1">
    <source>
        <dbReference type="EMBL" id="AGM32222.1"/>
    </source>
</evidence>
<dbReference type="EMBL" id="KC632408">
    <property type="protein sequence ID" value="AGM32222.1"/>
    <property type="molecule type" value="mRNA"/>
</dbReference>
<dbReference type="AlphaFoldDB" id="R4V0R6"/>
<organism evidence="1">
    <name type="scientific">Coptotermes formosanus</name>
    <name type="common">Formosan subterranean termite</name>
    <dbReference type="NCBI Taxonomy" id="36987"/>
    <lineage>
        <taxon>Eukaryota</taxon>
        <taxon>Metazoa</taxon>
        <taxon>Ecdysozoa</taxon>
        <taxon>Arthropoda</taxon>
        <taxon>Hexapoda</taxon>
        <taxon>Insecta</taxon>
        <taxon>Pterygota</taxon>
        <taxon>Neoptera</taxon>
        <taxon>Polyneoptera</taxon>
        <taxon>Dictyoptera</taxon>
        <taxon>Blattodea</taxon>
        <taxon>Blattoidea</taxon>
        <taxon>Termitoidae</taxon>
        <taxon>Rhinotermitidae</taxon>
        <taxon>Coptotermes</taxon>
    </lineage>
</organism>
<name>R4V0R6_COPFO</name>
<proteinExistence type="evidence at transcript level"/>
<evidence type="ECO:0008006" key="2">
    <source>
        <dbReference type="Google" id="ProtNLM"/>
    </source>
</evidence>
<accession>R4V0R6</accession>